<accession>A0AAN5DBA9</accession>
<keyword evidence="3" id="KW-1185">Reference proteome</keyword>
<dbReference type="AlphaFoldDB" id="A0AAN5DBA9"/>
<dbReference type="EMBL" id="BTRK01000006">
    <property type="protein sequence ID" value="GMR59465.1"/>
    <property type="molecule type" value="Genomic_DNA"/>
</dbReference>
<sequence>RIRLHLMREGTDQGLISLFLHFLLLSCLSDLLLNTRICVFAPEVERLNEFVSRQTAVDCDGYDKDDEAEPYKDHRVVLRRLTFVEQAANVDRAVLFADYPIVRFDQLSLNIVHLPGLAIAGDVGDLLRHGQCLQQNAHFVVILAVDIVHAETNGFAALEWREVLIPMTSDVEVDARDTTAR</sequence>
<evidence type="ECO:0000313" key="2">
    <source>
        <dbReference type="EMBL" id="GMR59465.1"/>
    </source>
</evidence>
<protein>
    <submittedName>
        <fullName evidence="2">Uncharacterized protein</fullName>
    </submittedName>
</protein>
<gene>
    <name evidence="2" type="ORF">PMAYCL1PPCAC_29661</name>
</gene>
<evidence type="ECO:0000256" key="1">
    <source>
        <dbReference type="SAM" id="SignalP"/>
    </source>
</evidence>
<organism evidence="2 3">
    <name type="scientific">Pristionchus mayeri</name>
    <dbReference type="NCBI Taxonomy" id="1317129"/>
    <lineage>
        <taxon>Eukaryota</taxon>
        <taxon>Metazoa</taxon>
        <taxon>Ecdysozoa</taxon>
        <taxon>Nematoda</taxon>
        <taxon>Chromadorea</taxon>
        <taxon>Rhabditida</taxon>
        <taxon>Rhabditina</taxon>
        <taxon>Diplogasteromorpha</taxon>
        <taxon>Diplogasteroidea</taxon>
        <taxon>Neodiplogasteridae</taxon>
        <taxon>Pristionchus</taxon>
    </lineage>
</organism>
<feature type="chain" id="PRO_5042837440" evidence="1">
    <location>
        <begin position="30"/>
        <end position="181"/>
    </location>
</feature>
<reference evidence="3" key="1">
    <citation type="submission" date="2022-10" db="EMBL/GenBank/DDBJ databases">
        <title>Genome assembly of Pristionchus species.</title>
        <authorList>
            <person name="Yoshida K."/>
            <person name="Sommer R.J."/>
        </authorList>
    </citation>
    <scope>NUCLEOTIDE SEQUENCE [LARGE SCALE GENOMIC DNA]</scope>
    <source>
        <strain evidence="3">RS5460</strain>
    </source>
</reference>
<comment type="caution">
    <text evidence="2">The sequence shown here is derived from an EMBL/GenBank/DDBJ whole genome shotgun (WGS) entry which is preliminary data.</text>
</comment>
<evidence type="ECO:0000313" key="3">
    <source>
        <dbReference type="Proteomes" id="UP001328107"/>
    </source>
</evidence>
<keyword evidence="1" id="KW-0732">Signal</keyword>
<feature type="non-terminal residue" evidence="2">
    <location>
        <position position="181"/>
    </location>
</feature>
<feature type="non-terminal residue" evidence="2">
    <location>
        <position position="1"/>
    </location>
</feature>
<proteinExistence type="predicted"/>
<dbReference type="Proteomes" id="UP001328107">
    <property type="component" value="Unassembled WGS sequence"/>
</dbReference>
<feature type="signal peptide" evidence="1">
    <location>
        <begin position="1"/>
        <end position="29"/>
    </location>
</feature>
<name>A0AAN5DBA9_9BILA</name>